<feature type="non-terminal residue" evidence="2">
    <location>
        <position position="1"/>
    </location>
</feature>
<evidence type="ECO:0000313" key="2">
    <source>
        <dbReference type="RefSeq" id="XP_013921444.1"/>
    </source>
</evidence>
<dbReference type="Proteomes" id="UP000504617">
    <property type="component" value="Unplaced"/>
</dbReference>
<dbReference type="OrthoDB" id="347244at2759"/>
<organism evidence="1 2">
    <name type="scientific">Thamnophis sirtalis</name>
    <dbReference type="NCBI Taxonomy" id="35019"/>
    <lineage>
        <taxon>Eukaryota</taxon>
        <taxon>Metazoa</taxon>
        <taxon>Chordata</taxon>
        <taxon>Craniata</taxon>
        <taxon>Vertebrata</taxon>
        <taxon>Euteleostomi</taxon>
        <taxon>Lepidosauria</taxon>
        <taxon>Squamata</taxon>
        <taxon>Bifurcata</taxon>
        <taxon>Unidentata</taxon>
        <taxon>Episquamata</taxon>
        <taxon>Toxicofera</taxon>
        <taxon>Serpentes</taxon>
        <taxon>Colubroidea</taxon>
        <taxon>Colubridae</taxon>
        <taxon>Natricinae</taxon>
        <taxon>Thamnophis</taxon>
    </lineage>
</organism>
<dbReference type="Pfam" id="PF15680">
    <property type="entry name" value="OFCC1"/>
    <property type="match status" value="1"/>
</dbReference>
<keyword evidence="1" id="KW-1185">Reference proteome</keyword>
<dbReference type="RefSeq" id="XP_013921444.1">
    <property type="nucleotide sequence ID" value="XM_014065969.1"/>
</dbReference>
<protein>
    <submittedName>
        <fullName evidence="2">Orofacial cleft 1 candidate gene 1 protein homolog</fullName>
    </submittedName>
</protein>
<dbReference type="AlphaFoldDB" id="A0A6I9YBK7"/>
<gene>
    <name evidence="2" type="primary">LOC106548576</name>
</gene>
<dbReference type="InterPro" id="IPR031390">
    <property type="entry name" value="OFCC1"/>
</dbReference>
<name>A0A6I9YBK7_9SAUR</name>
<dbReference type="KEGG" id="tsr:106548576"/>
<reference evidence="2" key="1">
    <citation type="submission" date="2025-08" db="UniProtKB">
        <authorList>
            <consortium name="RefSeq"/>
        </authorList>
    </citation>
    <scope>IDENTIFICATION</scope>
    <source>
        <tissue evidence="2">Skeletal muscle</tissue>
    </source>
</reference>
<proteinExistence type="predicted"/>
<accession>A0A6I9YBK7</accession>
<dbReference type="GeneID" id="106548576"/>
<sequence length="116" mass="12982">KFQQKARKQTKQKKSKSSDFLMAELCSMTKDEKVSIEVFENAALNISNTDISTHQTGLIRYDKLTSSLAAHPQKLRLRAQTEPRGEISPLIIISLSDNGYVLDLTCPFHVDSSIVS</sequence>
<evidence type="ECO:0000313" key="1">
    <source>
        <dbReference type="Proteomes" id="UP000504617"/>
    </source>
</evidence>